<comment type="caution">
    <text evidence="2">The sequence shown here is derived from an EMBL/GenBank/DDBJ whole genome shotgun (WGS) entry which is preliminary data.</text>
</comment>
<evidence type="ECO:0000313" key="2">
    <source>
        <dbReference type="EMBL" id="EMY32509.1"/>
    </source>
</evidence>
<keyword evidence="3" id="KW-1185">Reference proteome</keyword>
<dbReference type="EMBL" id="ANPE02000263">
    <property type="protein sequence ID" value="EMY32509.1"/>
    <property type="molecule type" value="Genomic_DNA"/>
</dbReference>
<sequence>MAVRRECGQDYHVPMEDGRLSRDDAGSAEAILAGLKALESFNARDAEADEIEPGSALALLEAQFASSHGVGLLLKQSLAAAMDNLQALRRLLFADASTGAASYRLYTHAPYSLVRTVIECGSTVLWALLPEDGRERARRSLVLIARDVFNAASFWDTYLEEFHPERHAEAVEYFDGLRHEVNASAAAMGLPPIFSRKADGRWGYTTKNRTQTAILKDLQAEDQLPPELLYVWQFCSGYSHGLVWASGNGGLEPSRLDAGEGAGGAEPGVLQASGGDEPAMLHAPDGAEPGVLGASGGMEQLQRVCRVAFDVVPRAWEVFDLRRRAWPLI</sequence>
<organism evidence="2 3">
    <name type="scientific">Arthrobacter crystallopoietes BAB-32</name>
    <dbReference type="NCBI Taxonomy" id="1246476"/>
    <lineage>
        <taxon>Bacteria</taxon>
        <taxon>Bacillati</taxon>
        <taxon>Actinomycetota</taxon>
        <taxon>Actinomycetes</taxon>
        <taxon>Micrococcales</taxon>
        <taxon>Micrococcaceae</taxon>
        <taxon>Crystallibacter</taxon>
    </lineage>
</organism>
<feature type="region of interest" description="Disordered" evidence="1">
    <location>
        <begin position="1"/>
        <end position="20"/>
    </location>
</feature>
<feature type="region of interest" description="Disordered" evidence="1">
    <location>
        <begin position="255"/>
        <end position="277"/>
    </location>
</feature>
<dbReference type="Proteomes" id="UP000010729">
    <property type="component" value="Unassembled WGS sequence"/>
</dbReference>
<gene>
    <name evidence="2" type="ORF">D477_019793</name>
</gene>
<dbReference type="AlphaFoldDB" id="N1UXK9"/>
<evidence type="ECO:0000256" key="1">
    <source>
        <dbReference type="SAM" id="MobiDB-lite"/>
    </source>
</evidence>
<protein>
    <submittedName>
        <fullName evidence="2">Uncharacterized protein</fullName>
    </submittedName>
</protein>
<name>N1UXK9_9MICC</name>
<reference evidence="2 3" key="1">
    <citation type="journal article" date="2013" name="Genome Announc.">
        <title>Draft Genome Sequence of Arthrobacter crystallopoietes Strain BAB-32, Revealing Genes for Bioremediation.</title>
        <authorList>
            <person name="Joshi M.N."/>
            <person name="Pandit A.S."/>
            <person name="Sharma A."/>
            <person name="Pandya R.V."/>
            <person name="Desai S.M."/>
            <person name="Saxena A.K."/>
            <person name="Bagatharia S.B."/>
        </authorList>
    </citation>
    <scope>NUCLEOTIDE SEQUENCE [LARGE SCALE GENOMIC DNA]</scope>
    <source>
        <strain evidence="2 3">BAB-32</strain>
    </source>
</reference>
<proteinExistence type="predicted"/>
<accession>N1UXK9</accession>
<evidence type="ECO:0000313" key="3">
    <source>
        <dbReference type="Proteomes" id="UP000010729"/>
    </source>
</evidence>